<dbReference type="GO" id="GO:0005840">
    <property type="term" value="C:ribosome"/>
    <property type="evidence" value="ECO:0007669"/>
    <property type="project" value="UniProtKB-KW"/>
</dbReference>
<dbReference type="GO" id="GO:0016747">
    <property type="term" value="F:acyltransferase activity, transferring groups other than amino-acyl groups"/>
    <property type="evidence" value="ECO:0007669"/>
    <property type="project" value="InterPro"/>
</dbReference>
<protein>
    <submittedName>
        <fullName evidence="4">Ribosomal protein S18 acetylase RimI</fullName>
    </submittedName>
</protein>
<dbReference type="InterPro" id="IPR016181">
    <property type="entry name" value="Acyl_CoA_acyltransferase"/>
</dbReference>
<gene>
    <name evidence="4" type="ORF">SAMN02745189_01084</name>
</gene>
<reference evidence="4 5" key="1">
    <citation type="submission" date="2016-11" db="EMBL/GenBank/DDBJ databases">
        <authorList>
            <person name="Jaros S."/>
            <person name="Januszkiewicz K."/>
            <person name="Wedrychowicz H."/>
        </authorList>
    </citation>
    <scope>NUCLEOTIDE SEQUENCE [LARGE SCALE GENOMIC DNA]</scope>
    <source>
        <strain evidence="4 5">DSM 16010</strain>
    </source>
</reference>
<dbReference type="PANTHER" id="PTHR43420:SF47">
    <property type="entry name" value="N-ACETYLTRANSFERASE DOMAIN-CONTAINING PROTEIN"/>
    <property type="match status" value="1"/>
</dbReference>
<dbReference type="RefSeq" id="WP_072709161.1">
    <property type="nucleotide sequence ID" value="NZ_FRCF01000003.1"/>
</dbReference>
<dbReference type="EMBL" id="FRCF01000003">
    <property type="protein sequence ID" value="SHL86232.1"/>
    <property type="molecule type" value="Genomic_DNA"/>
</dbReference>
<keyword evidence="4" id="KW-0689">Ribosomal protein</keyword>
<organism evidence="4 5">
    <name type="scientific">Lacicoccus alkaliphilus DSM 16010</name>
    <dbReference type="NCBI Taxonomy" id="1123231"/>
    <lineage>
        <taxon>Bacteria</taxon>
        <taxon>Bacillati</taxon>
        <taxon>Bacillota</taxon>
        <taxon>Bacilli</taxon>
        <taxon>Bacillales</taxon>
        <taxon>Salinicoccaceae</taxon>
        <taxon>Lacicoccus</taxon>
    </lineage>
</organism>
<sequence length="173" mass="20176">MTVIITEVTIDDLKVLQHMSHRTFDETFRPQNTPENMAAYLDTAFTDVKMIAELNDEGSFFYFIYYASEPAGYLKLNVAEAQTEDMGEDALEMERIYLLREFQGKGLGKALYLHALEVARSMDKTSIWLGVWEKNTKAIRFYERLGFSHVSSHDFWMGDDRQTDLIMQLYIEE</sequence>
<dbReference type="CDD" id="cd04301">
    <property type="entry name" value="NAT_SF"/>
    <property type="match status" value="1"/>
</dbReference>
<keyword evidence="2" id="KW-0012">Acyltransferase</keyword>
<dbReference type="STRING" id="1123231.SAMN02745189_01084"/>
<dbReference type="InterPro" id="IPR000182">
    <property type="entry name" value="GNAT_dom"/>
</dbReference>
<dbReference type="PROSITE" id="PS51186">
    <property type="entry name" value="GNAT"/>
    <property type="match status" value="1"/>
</dbReference>
<dbReference type="PANTHER" id="PTHR43420">
    <property type="entry name" value="ACETYLTRANSFERASE"/>
    <property type="match status" value="1"/>
</dbReference>
<evidence type="ECO:0000256" key="2">
    <source>
        <dbReference type="ARBA" id="ARBA00023315"/>
    </source>
</evidence>
<accession>A0A1M7E3A7</accession>
<dbReference type="SUPFAM" id="SSF55729">
    <property type="entry name" value="Acyl-CoA N-acyltransferases (Nat)"/>
    <property type="match status" value="1"/>
</dbReference>
<dbReference type="Gene3D" id="3.40.630.30">
    <property type="match status" value="1"/>
</dbReference>
<proteinExistence type="predicted"/>
<evidence type="ECO:0000313" key="5">
    <source>
        <dbReference type="Proteomes" id="UP000184206"/>
    </source>
</evidence>
<keyword evidence="4" id="KW-0687">Ribonucleoprotein</keyword>
<dbReference type="Proteomes" id="UP000184206">
    <property type="component" value="Unassembled WGS sequence"/>
</dbReference>
<evidence type="ECO:0000259" key="3">
    <source>
        <dbReference type="PROSITE" id="PS51186"/>
    </source>
</evidence>
<keyword evidence="1" id="KW-0808">Transferase</keyword>
<evidence type="ECO:0000313" key="4">
    <source>
        <dbReference type="EMBL" id="SHL86232.1"/>
    </source>
</evidence>
<evidence type="ECO:0000256" key="1">
    <source>
        <dbReference type="ARBA" id="ARBA00022679"/>
    </source>
</evidence>
<dbReference type="InterPro" id="IPR050680">
    <property type="entry name" value="YpeA/RimI_acetyltransf"/>
</dbReference>
<dbReference type="Pfam" id="PF00583">
    <property type="entry name" value="Acetyltransf_1"/>
    <property type="match status" value="1"/>
</dbReference>
<feature type="domain" description="N-acetyltransferase" evidence="3">
    <location>
        <begin position="3"/>
        <end position="172"/>
    </location>
</feature>
<keyword evidence="5" id="KW-1185">Reference proteome</keyword>
<name>A0A1M7E3A7_9BACL</name>
<dbReference type="AlphaFoldDB" id="A0A1M7E3A7"/>
<dbReference type="OrthoDB" id="7205533at2"/>